<dbReference type="InterPro" id="IPR000515">
    <property type="entry name" value="MetI-like"/>
</dbReference>
<protein>
    <submittedName>
        <fullName evidence="9">ABC transporter permease</fullName>
    </submittedName>
</protein>
<keyword evidence="4 7" id="KW-0812">Transmembrane</keyword>
<comment type="subcellular location">
    <subcellularLocation>
        <location evidence="1 7">Cell membrane</location>
        <topology evidence="1 7">Multi-pass membrane protein</topology>
    </subcellularLocation>
</comment>
<dbReference type="PROSITE" id="PS50928">
    <property type="entry name" value="ABC_TM1"/>
    <property type="match status" value="1"/>
</dbReference>
<evidence type="ECO:0000256" key="5">
    <source>
        <dbReference type="ARBA" id="ARBA00022989"/>
    </source>
</evidence>
<feature type="transmembrane region" description="Helical" evidence="7">
    <location>
        <begin position="94"/>
        <end position="114"/>
    </location>
</feature>
<comment type="similarity">
    <text evidence="7">Belongs to the binding-protein-dependent transport system permease family.</text>
</comment>
<dbReference type="PANTHER" id="PTHR30151">
    <property type="entry name" value="ALKANE SULFONATE ABC TRANSPORTER-RELATED, MEMBRANE SUBUNIT"/>
    <property type="match status" value="1"/>
</dbReference>
<keyword evidence="5 7" id="KW-1133">Transmembrane helix</keyword>
<feature type="transmembrane region" description="Helical" evidence="7">
    <location>
        <begin position="7"/>
        <end position="24"/>
    </location>
</feature>
<evidence type="ECO:0000256" key="6">
    <source>
        <dbReference type="ARBA" id="ARBA00023136"/>
    </source>
</evidence>
<comment type="caution">
    <text evidence="9">The sequence shown here is derived from an EMBL/GenBank/DDBJ whole genome shotgun (WGS) entry which is preliminary data.</text>
</comment>
<keyword evidence="2 7" id="KW-0813">Transport</keyword>
<keyword evidence="10" id="KW-1185">Reference proteome</keyword>
<evidence type="ECO:0000259" key="8">
    <source>
        <dbReference type="PROSITE" id="PS50928"/>
    </source>
</evidence>
<evidence type="ECO:0000256" key="1">
    <source>
        <dbReference type="ARBA" id="ARBA00004651"/>
    </source>
</evidence>
<dbReference type="InterPro" id="IPR035906">
    <property type="entry name" value="MetI-like_sf"/>
</dbReference>
<feature type="transmembrane region" description="Helical" evidence="7">
    <location>
        <begin position="217"/>
        <end position="239"/>
    </location>
</feature>
<dbReference type="PANTHER" id="PTHR30151:SF0">
    <property type="entry name" value="ABC TRANSPORTER PERMEASE PROTEIN MJ0413-RELATED"/>
    <property type="match status" value="1"/>
</dbReference>
<dbReference type="EMBL" id="BAABCP010000001">
    <property type="protein sequence ID" value="GAA3936325.1"/>
    <property type="molecule type" value="Genomic_DNA"/>
</dbReference>
<feature type="domain" description="ABC transmembrane type-1" evidence="8">
    <location>
        <begin position="56"/>
        <end position="240"/>
    </location>
</feature>
<dbReference type="Gene3D" id="1.10.3720.10">
    <property type="entry name" value="MetI-like"/>
    <property type="match status" value="1"/>
</dbReference>
<evidence type="ECO:0000256" key="4">
    <source>
        <dbReference type="ARBA" id="ARBA00022692"/>
    </source>
</evidence>
<sequence length="255" mass="27506">MKLRTVVALELALPLAVVAVWWIVSDDSSSPYFPPLREILTAFVDTWMRGRNLDVLGMTLLTFGVGYAIAIALGITAGVLLAASRAAADFIAPLLEFLRALPAIALVPAFISALGTDMRMRVSIVVFASVWPVLLNTIDGVRGLDPVIRDGVQVFRVPRLQDLLFVTLPGASPQIFAGLRVGLALSLIAVIVTEMVASAEGVGAFARAAQFSFDIPGMWTAIILMGVVGFALNKSFALIEKRILRWHYRMRAVAS</sequence>
<keyword evidence="6 7" id="KW-0472">Membrane</keyword>
<evidence type="ECO:0000256" key="7">
    <source>
        <dbReference type="RuleBase" id="RU363032"/>
    </source>
</evidence>
<dbReference type="Pfam" id="PF00528">
    <property type="entry name" value="BPD_transp_1"/>
    <property type="match status" value="1"/>
</dbReference>
<dbReference type="RefSeq" id="WP_344818746.1">
    <property type="nucleotide sequence ID" value="NZ_BAABCP010000001.1"/>
</dbReference>
<dbReference type="SUPFAM" id="SSF161098">
    <property type="entry name" value="MetI-like"/>
    <property type="match status" value="1"/>
</dbReference>
<evidence type="ECO:0000256" key="3">
    <source>
        <dbReference type="ARBA" id="ARBA00022475"/>
    </source>
</evidence>
<accession>A0ABP7N637</accession>
<evidence type="ECO:0000313" key="10">
    <source>
        <dbReference type="Proteomes" id="UP001501591"/>
    </source>
</evidence>
<feature type="transmembrane region" description="Helical" evidence="7">
    <location>
        <begin position="55"/>
        <end position="82"/>
    </location>
</feature>
<feature type="transmembrane region" description="Helical" evidence="7">
    <location>
        <begin position="120"/>
        <end position="138"/>
    </location>
</feature>
<reference evidence="10" key="1">
    <citation type="journal article" date="2019" name="Int. J. Syst. Evol. Microbiol.">
        <title>The Global Catalogue of Microorganisms (GCM) 10K type strain sequencing project: providing services to taxonomists for standard genome sequencing and annotation.</title>
        <authorList>
            <consortium name="The Broad Institute Genomics Platform"/>
            <consortium name="The Broad Institute Genome Sequencing Center for Infectious Disease"/>
            <person name="Wu L."/>
            <person name="Ma J."/>
        </authorList>
    </citation>
    <scope>NUCLEOTIDE SEQUENCE [LARGE SCALE GENOMIC DNA]</scope>
    <source>
        <strain evidence="10">JCM 17024</strain>
    </source>
</reference>
<gene>
    <name evidence="9" type="ORF">GCM10022383_13320</name>
</gene>
<evidence type="ECO:0000256" key="2">
    <source>
        <dbReference type="ARBA" id="ARBA00022448"/>
    </source>
</evidence>
<feature type="transmembrane region" description="Helical" evidence="7">
    <location>
        <begin position="177"/>
        <end position="197"/>
    </location>
</feature>
<dbReference type="CDD" id="cd06261">
    <property type="entry name" value="TM_PBP2"/>
    <property type="match status" value="1"/>
</dbReference>
<proteinExistence type="inferred from homology"/>
<name>A0ABP7N637_9MICO</name>
<evidence type="ECO:0000313" key="9">
    <source>
        <dbReference type="EMBL" id="GAA3936325.1"/>
    </source>
</evidence>
<dbReference type="Proteomes" id="UP001501591">
    <property type="component" value="Unassembled WGS sequence"/>
</dbReference>
<keyword evidence="3" id="KW-1003">Cell membrane</keyword>
<organism evidence="9 10">
    <name type="scientific">Microbacterium soli</name>
    <dbReference type="NCBI Taxonomy" id="446075"/>
    <lineage>
        <taxon>Bacteria</taxon>
        <taxon>Bacillati</taxon>
        <taxon>Actinomycetota</taxon>
        <taxon>Actinomycetes</taxon>
        <taxon>Micrococcales</taxon>
        <taxon>Microbacteriaceae</taxon>
        <taxon>Microbacterium</taxon>
    </lineage>
</organism>